<proteinExistence type="predicted"/>
<feature type="coiled-coil region" evidence="1">
    <location>
        <begin position="236"/>
        <end position="416"/>
    </location>
</feature>
<evidence type="ECO:0000256" key="1">
    <source>
        <dbReference type="SAM" id="Coils"/>
    </source>
</evidence>
<evidence type="ECO:0000313" key="2">
    <source>
        <dbReference type="EMBL" id="CAD8097102.1"/>
    </source>
</evidence>
<comment type="caution">
    <text evidence="2">The sequence shown here is derived from an EMBL/GenBank/DDBJ whole genome shotgun (WGS) entry which is preliminary data.</text>
</comment>
<keyword evidence="1" id="KW-0175">Coiled coil</keyword>
<dbReference type="EMBL" id="CAJJDN010000067">
    <property type="protein sequence ID" value="CAD8097102.1"/>
    <property type="molecule type" value="Genomic_DNA"/>
</dbReference>
<feature type="coiled-coil region" evidence="1">
    <location>
        <begin position="75"/>
        <end position="205"/>
    </location>
</feature>
<dbReference type="AlphaFoldDB" id="A0A8S1NX99"/>
<name>A0A8S1NX99_9CILI</name>
<reference evidence="2" key="1">
    <citation type="submission" date="2021-01" db="EMBL/GenBank/DDBJ databases">
        <authorList>
            <consortium name="Genoscope - CEA"/>
            <person name="William W."/>
        </authorList>
    </citation>
    <scope>NUCLEOTIDE SEQUENCE</scope>
</reference>
<dbReference type="Proteomes" id="UP000692954">
    <property type="component" value="Unassembled WGS sequence"/>
</dbReference>
<organism evidence="2 3">
    <name type="scientific">Paramecium sonneborni</name>
    <dbReference type="NCBI Taxonomy" id="65129"/>
    <lineage>
        <taxon>Eukaryota</taxon>
        <taxon>Sar</taxon>
        <taxon>Alveolata</taxon>
        <taxon>Ciliophora</taxon>
        <taxon>Intramacronucleata</taxon>
        <taxon>Oligohymenophorea</taxon>
        <taxon>Peniculida</taxon>
        <taxon>Parameciidae</taxon>
        <taxon>Paramecium</taxon>
    </lineage>
</organism>
<keyword evidence="3" id="KW-1185">Reference proteome</keyword>
<gene>
    <name evidence="2" type="ORF">PSON_ATCC_30995.1.T0670238</name>
</gene>
<protein>
    <submittedName>
        <fullName evidence="2">Uncharacterized protein</fullName>
    </submittedName>
</protein>
<dbReference type="OrthoDB" id="8034165at2759"/>
<accession>A0A8S1NX99</accession>
<evidence type="ECO:0000313" key="3">
    <source>
        <dbReference type="Proteomes" id="UP000692954"/>
    </source>
</evidence>
<sequence length="504" mass="60323">MFKYFNKEKEKKKSLVIQKIMSVEEFFNRGEYEISSDIWKMNSTQLEETINKQEKFIKHLQTLYSQQLEFIENDRIKQDDNMRKLKNHLEELEIKNESNVQQKELIEQQYKEIYLKFQPKEHKDFQIQTEGNNQHEEELNRLRNQCEKMCDEIQRLQEENDDVSVALETEKKHKSSLQNQNNQKIQQLEQQIHQLQLEHNKELEILQITLTNNFQVDVNSKTKELESKVLQEKIKCDQKYKDCQRLEDEIRELKLHLEQQTTKYEQREGKLQLLEQKRTRDKNTILKLQSDLQSSKQHLQEQNIKLINEISKANNELQDLKLKLEVLEQQQNIKEQVVDQFEIQEKQLRIQQLELTIYEQQNVINMLEKKIDQVESQSIIKISELEKIIEQLNIKRENAKKEISELSLRLQNVHSDLNSSTSSKHQAKSSNIGHSKQKFLLFPTLKQMLNDVRKKEDSSYKLYMQAIVTEFKNQKEIIALESALNDVSRMTQDILDLLEEMGLI</sequence>